<dbReference type="EMBL" id="JBJURJ010000014">
    <property type="protein sequence ID" value="MFM9330680.1"/>
    <property type="molecule type" value="Genomic_DNA"/>
</dbReference>
<proteinExistence type="predicted"/>
<reference evidence="1" key="1">
    <citation type="submission" date="2024-12" db="EMBL/GenBank/DDBJ databases">
        <authorList>
            <person name="Wu N."/>
        </authorList>
    </citation>
    <scope>NUCLEOTIDE SEQUENCE</scope>
    <source>
        <strain evidence="1">P15</strain>
    </source>
</reference>
<name>A0ACC7P2N6_9BACL</name>
<gene>
    <name evidence="1" type="ORF">ACI1P1_20525</name>
</gene>
<sequence length="133" mass="14531">MIWGLFAIFGAYGLAAAILHAAYAIKQRRGGVTGTTFLLITRNNELQVEWYLRSLLFVSRLRGRKIHIAVSDEGSEDDTLAIVRRLAAGKEAGVIRILDSSVEAYLADHPNDPIVIHRIPHGGNGEGLAVLWG</sequence>
<comment type="caution">
    <text evidence="1">The sequence shown here is derived from an EMBL/GenBank/DDBJ whole genome shotgun (WGS) entry which is preliminary data.</text>
</comment>
<organism evidence="1 2">
    <name type="scientific">Paenibacillus mesotrionivorans</name>
    <dbReference type="NCBI Taxonomy" id="3160968"/>
    <lineage>
        <taxon>Bacteria</taxon>
        <taxon>Bacillati</taxon>
        <taxon>Bacillota</taxon>
        <taxon>Bacilli</taxon>
        <taxon>Bacillales</taxon>
        <taxon>Paenibacillaceae</taxon>
        <taxon>Paenibacillus</taxon>
    </lineage>
</organism>
<protein>
    <submittedName>
        <fullName evidence="1">Uncharacterized protein</fullName>
    </submittedName>
</protein>
<keyword evidence="2" id="KW-1185">Reference proteome</keyword>
<evidence type="ECO:0000313" key="1">
    <source>
        <dbReference type="EMBL" id="MFM9330680.1"/>
    </source>
</evidence>
<evidence type="ECO:0000313" key="2">
    <source>
        <dbReference type="Proteomes" id="UP001631969"/>
    </source>
</evidence>
<accession>A0ACC7P2N6</accession>
<dbReference type="Proteomes" id="UP001631969">
    <property type="component" value="Unassembled WGS sequence"/>
</dbReference>